<organism evidence="2">
    <name type="scientific">Arundo donax</name>
    <name type="common">Giant reed</name>
    <name type="synonym">Donax arundinaceus</name>
    <dbReference type="NCBI Taxonomy" id="35708"/>
    <lineage>
        <taxon>Eukaryota</taxon>
        <taxon>Viridiplantae</taxon>
        <taxon>Streptophyta</taxon>
        <taxon>Embryophyta</taxon>
        <taxon>Tracheophyta</taxon>
        <taxon>Spermatophyta</taxon>
        <taxon>Magnoliopsida</taxon>
        <taxon>Liliopsida</taxon>
        <taxon>Poales</taxon>
        <taxon>Poaceae</taxon>
        <taxon>PACMAD clade</taxon>
        <taxon>Arundinoideae</taxon>
        <taxon>Arundineae</taxon>
        <taxon>Arundo</taxon>
    </lineage>
</organism>
<evidence type="ECO:0000313" key="2">
    <source>
        <dbReference type="EMBL" id="JAD91380.1"/>
    </source>
</evidence>
<sequence>MSPSFKRRFSQRSRFRSAIASTTSPLAKVESTVPSPLTKNSLFSSDASDSMCIDDKSCAKEAQLPVEDGKDAISKFGVFEGTPEKFANTPVRLMASTPDLKTPKRSISTSGYDTPPLKMVERSACAKLFTTPKKGSSSMDGETQSASVYC</sequence>
<dbReference type="AlphaFoldDB" id="A0A0A9E0C9"/>
<accession>A0A0A9E0C9</accession>
<dbReference type="EMBL" id="GBRH01206515">
    <property type="protein sequence ID" value="JAD91380.1"/>
    <property type="molecule type" value="Transcribed_RNA"/>
</dbReference>
<reference evidence="2" key="1">
    <citation type="submission" date="2014-09" db="EMBL/GenBank/DDBJ databases">
        <authorList>
            <person name="Magalhaes I.L.F."/>
            <person name="Oliveira U."/>
            <person name="Santos F.R."/>
            <person name="Vidigal T.H.D.A."/>
            <person name="Brescovit A.D."/>
            <person name="Santos A.J."/>
        </authorList>
    </citation>
    <scope>NUCLEOTIDE SEQUENCE</scope>
    <source>
        <tissue evidence="2">Shoot tissue taken approximately 20 cm above the soil surface</tissue>
    </source>
</reference>
<name>A0A0A9E0C9_ARUDO</name>
<protein>
    <submittedName>
        <fullName evidence="2">Uncharacterized protein</fullName>
    </submittedName>
</protein>
<feature type="region of interest" description="Disordered" evidence="1">
    <location>
        <begin position="131"/>
        <end position="150"/>
    </location>
</feature>
<evidence type="ECO:0000256" key="1">
    <source>
        <dbReference type="SAM" id="MobiDB-lite"/>
    </source>
</evidence>
<reference evidence="2" key="2">
    <citation type="journal article" date="2015" name="Data Brief">
        <title>Shoot transcriptome of the giant reed, Arundo donax.</title>
        <authorList>
            <person name="Barrero R.A."/>
            <person name="Guerrero F.D."/>
            <person name="Moolhuijzen P."/>
            <person name="Goolsby J.A."/>
            <person name="Tidwell J."/>
            <person name="Bellgard S.E."/>
            <person name="Bellgard M.I."/>
        </authorList>
    </citation>
    <scope>NUCLEOTIDE SEQUENCE</scope>
    <source>
        <tissue evidence="2">Shoot tissue taken approximately 20 cm above the soil surface</tissue>
    </source>
</reference>
<proteinExistence type="predicted"/>
<feature type="compositionally biased region" description="Polar residues" evidence="1">
    <location>
        <begin position="133"/>
        <end position="150"/>
    </location>
</feature>